<dbReference type="SUPFAM" id="SSF52058">
    <property type="entry name" value="L domain-like"/>
    <property type="match status" value="2"/>
</dbReference>
<dbReference type="InterPro" id="IPR044974">
    <property type="entry name" value="Disease_R_plants"/>
</dbReference>
<evidence type="ECO:0000256" key="5">
    <source>
        <dbReference type="ARBA" id="ARBA00022821"/>
    </source>
</evidence>
<dbReference type="InterPro" id="IPR058192">
    <property type="entry name" value="WHD_ROQ1-like"/>
</dbReference>
<dbReference type="GO" id="GO:0006952">
    <property type="term" value="P:defense response"/>
    <property type="evidence" value="ECO:0007669"/>
    <property type="project" value="UniProtKB-KW"/>
</dbReference>
<dbReference type="InterPro" id="IPR035897">
    <property type="entry name" value="Toll_tir_struct_dom_sf"/>
</dbReference>
<evidence type="ECO:0000256" key="3">
    <source>
        <dbReference type="ARBA" id="ARBA00022737"/>
    </source>
</evidence>
<dbReference type="InterPro" id="IPR002182">
    <property type="entry name" value="NB-ARC"/>
</dbReference>
<dbReference type="SUPFAM" id="SSF46785">
    <property type="entry name" value="Winged helix' DNA-binding domain"/>
    <property type="match status" value="1"/>
</dbReference>
<dbReference type="InterPro" id="IPR032675">
    <property type="entry name" value="LRR_dom_sf"/>
</dbReference>
<dbReference type="FunFam" id="3.80.10.10:FF:000386">
    <property type="entry name" value="Disease resistance protein RPS4"/>
    <property type="match status" value="1"/>
</dbReference>
<organism evidence="10 11">
    <name type="scientific">Eruca vesicaria subsp. sativa</name>
    <name type="common">Garden rocket</name>
    <name type="synonym">Eruca sativa</name>
    <dbReference type="NCBI Taxonomy" id="29727"/>
    <lineage>
        <taxon>Eukaryota</taxon>
        <taxon>Viridiplantae</taxon>
        <taxon>Streptophyta</taxon>
        <taxon>Embryophyta</taxon>
        <taxon>Tracheophyta</taxon>
        <taxon>Spermatophyta</taxon>
        <taxon>Magnoliopsida</taxon>
        <taxon>eudicotyledons</taxon>
        <taxon>Gunneridae</taxon>
        <taxon>Pentapetalae</taxon>
        <taxon>rosids</taxon>
        <taxon>malvids</taxon>
        <taxon>Brassicales</taxon>
        <taxon>Brassicaceae</taxon>
        <taxon>Brassiceae</taxon>
        <taxon>Eruca</taxon>
    </lineage>
</organism>
<dbReference type="FunFam" id="1.10.8.430:FF:000002">
    <property type="entry name" value="Disease resistance protein (TIR-NBS-LRR class)"/>
    <property type="match status" value="1"/>
</dbReference>
<name>A0ABC8JJV5_ERUVS</name>
<evidence type="ECO:0000259" key="9">
    <source>
        <dbReference type="PROSITE" id="PS50104"/>
    </source>
</evidence>
<dbReference type="Pfam" id="PF13306">
    <property type="entry name" value="LRR_5"/>
    <property type="match status" value="3"/>
</dbReference>
<evidence type="ECO:0000256" key="8">
    <source>
        <dbReference type="SAM" id="MobiDB-lite"/>
    </source>
</evidence>
<evidence type="ECO:0000256" key="4">
    <source>
        <dbReference type="ARBA" id="ARBA00022801"/>
    </source>
</evidence>
<dbReference type="InterPro" id="IPR045344">
    <property type="entry name" value="C-JID"/>
</dbReference>
<dbReference type="FunFam" id="3.40.50.10140:FF:000007">
    <property type="entry name" value="Disease resistance protein (TIR-NBS-LRR class)"/>
    <property type="match status" value="1"/>
</dbReference>
<dbReference type="Pfam" id="PF20160">
    <property type="entry name" value="C-JID"/>
    <property type="match status" value="1"/>
</dbReference>
<dbReference type="SUPFAM" id="SSF52540">
    <property type="entry name" value="P-loop containing nucleoside triphosphate hydrolases"/>
    <property type="match status" value="1"/>
</dbReference>
<dbReference type="InterPro" id="IPR042197">
    <property type="entry name" value="Apaf_helical"/>
</dbReference>
<dbReference type="FunFam" id="3.40.50.300:FF:001002">
    <property type="entry name" value="Disease resistance protein (TIR-NBS-LRR class)"/>
    <property type="match status" value="1"/>
</dbReference>
<dbReference type="PANTHER" id="PTHR11017:SF379">
    <property type="entry name" value="ADP-RIBOSYL CYCLASE_CYCLIC ADP-RIBOSE HYDROLASE"/>
    <property type="match status" value="1"/>
</dbReference>
<protein>
    <recommendedName>
        <fullName evidence="1">ADP-ribosyl cyclase/cyclic ADP-ribose hydrolase</fullName>
        <ecNumber evidence="1">3.2.2.6</ecNumber>
    </recommendedName>
</protein>
<evidence type="ECO:0000313" key="10">
    <source>
        <dbReference type="EMBL" id="CAH8320812.1"/>
    </source>
</evidence>
<keyword evidence="2" id="KW-0433">Leucine-rich repeat</keyword>
<evidence type="ECO:0000256" key="1">
    <source>
        <dbReference type="ARBA" id="ARBA00011982"/>
    </source>
</evidence>
<proteinExistence type="predicted"/>
<gene>
    <name evidence="10" type="ORF">ERUC_LOCUS9207</name>
</gene>
<keyword evidence="5" id="KW-0611">Plant defense</keyword>
<dbReference type="Gene3D" id="3.40.50.10140">
    <property type="entry name" value="Toll/interleukin-1 receptor homology (TIR) domain"/>
    <property type="match status" value="1"/>
</dbReference>
<dbReference type="PROSITE" id="PS50104">
    <property type="entry name" value="TIR"/>
    <property type="match status" value="1"/>
</dbReference>
<feature type="region of interest" description="Disordered" evidence="8">
    <location>
        <begin position="1118"/>
        <end position="1142"/>
    </location>
</feature>
<dbReference type="GO" id="GO:0061809">
    <property type="term" value="F:NAD+ nucleosidase activity, cyclic ADP-ribose generating"/>
    <property type="evidence" value="ECO:0007669"/>
    <property type="project" value="UniProtKB-EC"/>
</dbReference>
<keyword evidence="4" id="KW-0378">Hydrolase</keyword>
<dbReference type="InterPro" id="IPR027417">
    <property type="entry name" value="P-loop_NTPase"/>
</dbReference>
<dbReference type="InterPro" id="IPR011713">
    <property type="entry name" value="Leu-rich_rpt_3"/>
</dbReference>
<evidence type="ECO:0000256" key="6">
    <source>
        <dbReference type="ARBA" id="ARBA00023027"/>
    </source>
</evidence>
<evidence type="ECO:0000256" key="7">
    <source>
        <dbReference type="ARBA" id="ARBA00047304"/>
    </source>
</evidence>
<keyword evidence="6" id="KW-0520">NAD</keyword>
<feature type="compositionally biased region" description="Basic residues" evidence="8">
    <location>
        <begin position="1132"/>
        <end position="1142"/>
    </location>
</feature>
<dbReference type="SUPFAM" id="SSF52200">
    <property type="entry name" value="Toll/Interleukin receptor TIR domain"/>
    <property type="match status" value="1"/>
</dbReference>
<dbReference type="InterPro" id="IPR000157">
    <property type="entry name" value="TIR_dom"/>
</dbReference>
<evidence type="ECO:0000256" key="2">
    <source>
        <dbReference type="ARBA" id="ARBA00022614"/>
    </source>
</evidence>
<dbReference type="SMART" id="SM00382">
    <property type="entry name" value="AAA"/>
    <property type="match status" value="1"/>
</dbReference>
<dbReference type="InterPro" id="IPR036390">
    <property type="entry name" value="WH_DNA-bd_sf"/>
</dbReference>
<dbReference type="Proteomes" id="UP001642260">
    <property type="component" value="Unassembled WGS sequence"/>
</dbReference>
<sequence length="1142" mass="129785">MSSSCNWMFDVFPSFRGLDVRKTFLSHFLKELDLRLIIPFKDSKIERSQAIEPELLQAIRSSRIAVVLFSKNYASSKWCLDELLEIVKCKQELEQIVIPVFYGLDPSDIRKQMGEFGEAFHKTCKNRTESKIKLWRQALTDVANLEGHHSRNWDNEAKMIEAIVSDILVKLNVTPSRDFDEFVGINDHIAKMSALLSVESNEMRMVGIWGPSGIGKTTIARALFDRISHQFLGSIFIDSAFISKNLEDYRRANSDDYNMKLSLQGKFLSEILDSGHIKIDHLGAARDRLRHRKVLVVIDDLDDQVVLDALAGGDDWFGNGSRIIVVTKDKHLLEAHGIDHIYKVDFPSEKQALEMFCRSAFLQNSPPDGFMDLASKISMCAGGLPLALQILGKAMKKRNKEYWTDMLSRLGKSPNRVIVKGLRISYDALDSEEDKAIFRHIACFFNSMEIDRIKLMLADSGLDVNMGLTNLVDKSLISVKPSWNNTKIIEMHSLVQEIGKEVVRTQSNKPGKREFLMDSKDVCNVLGSSRGSEMVIGVSLNLDEISMVRIHENAFDKMTNLRFLKFYKKSLERKKEVRWLLPESFDNFPDKLKLFSWPGCPMVHLPSCFCPEYLVELIMPNSKLVKLWEGVEPLACLKDMDLSKSESLKEIPDLSTATNLETLNFHGCSSLVELPSSIRNLNKLTKLNMQGCVNLDTFPTGIDLQSLSSLDLSGCSRLRSFPLISSNISKLNLSQTSIVKYPFKLPLESLVELHMEKIKSERLWEGVQPLTSLKKMVFSRCENLKEIPNLSMMTKLEKLDLNGCSSLVELTLSSIQNLNKLTTLEMIGCSSLETLPTGVNLKSLYRLNLNGCSQLRSFPDISSNISTLFLNQTAIEEVPPSIQNFSSLESMEMWECKQLQSISPRIFKLSNLDEVYFSDCEKLTEVQWPEEAEDTNDAGSGTNLSLVIFTNCFNLNQETFIQQSASEYLILPGVEVPPYFTHRSTASSLTVPLHRSTLCPQSFLDFKACVVVSEETVSHLLFFIDIQVHCRFRDKRGNYFEPANPRHFSLHQKYNHLIIFDCHFPINQDCNQVEIEFRLSSIRLKLKECGIRLSDDNTPSLATHNEVDEDNMVDDGCHETEECGDSDVETKRSRKRIRINTE</sequence>
<dbReference type="PRINTS" id="PR00364">
    <property type="entry name" value="DISEASERSIST"/>
</dbReference>
<dbReference type="Pfam" id="PF01582">
    <property type="entry name" value="TIR"/>
    <property type="match status" value="1"/>
</dbReference>
<keyword evidence="3" id="KW-0677">Repeat</keyword>
<dbReference type="Gene3D" id="3.80.10.10">
    <property type="entry name" value="Ribonuclease Inhibitor"/>
    <property type="match status" value="3"/>
</dbReference>
<dbReference type="Pfam" id="PF00931">
    <property type="entry name" value="NB-ARC"/>
    <property type="match status" value="1"/>
</dbReference>
<dbReference type="EMBL" id="CAKOAT010094266">
    <property type="protein sequence ID" value="CAH8320812.1"/>
    <property type="molecule type" value="Genomic_DNA"/>
</dbReference>
<dbReference type="Pfam" id="PF23282">
    <property type="entry name" value="WHD_ROQ1"/>
    <property type="match status" value="1"/>
</dbReference>
<comment type="caution">
    <text evidence="10">The sequence shown here is derived from an EMBL/GenBank/DDBJ whole genome shotgun (WGS) entry which is preliminary data.</text>
</comment>
<feature type="domain" description="TIR" evidence="9">
    <location>
        <begin position="7"/>
        <end position="171"/>
    </location>
</feature>
<dbReference type="InterPro" id="IPR026906">
    <property type="entry name" value="LRR_5"/>
</dbReference>
<dbReference type="InterPro" id="IPR003593">
    <property type="entry name" value="AAA+_ATPase"/>
</dbReference>
<reference evidence="10 11" key="1">
    <citation type="submission" date="2022-03" db="EMBL/GenBank/DDBJ databases">
        <authorList>
            <person name="Macdonald S."/>
            <person name="Ahmed S."/>
            <person name="Newling K."/>
        </authorList>
    </citation>
    <scope>NUCLEOTIDE SEQUENCE [LARGE SCALE GENOMIC DNA]</scope>
</reference>
<dbReference type="Gene3D" id="3.40.50.300">
    <property type="entry name" value="P-loop containing nucleotide triphosphate hydrolases"/>
    <property type="match status" value="1"/>
</dbReference>
<keyword evidence="11" id="KW-1185">Reference proteome</keyword>
<dbReference type="AlphaFoldDB" id="A0ABC8JJV5"/>
<dbReference type="PANTHER" id="PTHR11017">
    <property type="entry name" value="LEUCINE-RICH REPEAT-CONTAINING PROTEIN"/>
    <property type="match status" value="1"/>
</dbReference>
<accession>A0ABC8JJV5</accession>
<dbReference type="Pfam" id="PF07725">
    <property type="entry name" value="LRR_3"/>
    <property type="match status" value="1"/>
</dbReference>
<dbReference type="SMART" id="SM00255">
    <property type="entry name" value="TIR"/>
    <property type="match status" value="1"/>
</dbReference>
<comment type="catalytic activity">
    <reaction evidence="7">
        <text>NAD(+) + H2O = ADP-D-ribose + nicotinamide + H(+)</text>
        <dbReference type="Rhea" id="RHEA:16301"/>
        <dbReference type="ChEBI" id="CHEBI:15377"/>
        <dbReference type="ChEBI" id="CHEBI:15378"/>
        <dbReference type="ChEBI" id="CHEBI:17154"/>
        <dbReference type="ChEBI" id="CHEBI:57540"/>
        <dbReference type="ChEBI" id="CHEBI:57967"/>
        <dbReference type="EC" id="3.2.2.6"/>
    </reaction>
    <physiologicalReaction direction="left-to-right" evidence="7">
        <dbReference type="Rhea" id="RHEA:16302"/>
    </physiologicalReaction>
</comment>
<dbReference type="EC" id="3.2.2.6" evidence="1"/>
<evidence type="ECO:0000313" key="11">
    <source>
        <dbReference type="Proteomes" id="UP001642260"/>
    </source>
</evidence>
<dbReference type="Gene3D" id="1.10.8.430">
    <property type="entry name" value="Helical domain of apoptotic protease-activating factors"/>
    <property type="match status" value="1"/>
</dbReference>